<dbReference type="Proteomes" id="UP000177060">
    <property type="component" value="Unassembled WGS sequence"/>
</dbReference>
<evidence type="ECO:0000313" key="3">
    <source>
        <dbReference type="Proteomes" id="UP000177060"/>
    </source>
</evidence>
<accession>A0A1F8BJV4</accession>
<gene>
    <name evidence="2" type="ORF">A3A52_05445</name>
</gene>
<reference evidence="2 3" key="1">
    <citation type="journal article" date="2016" name="Nat. Commun.">
        <title>Thousands of microbial genomes shed light on interconnected biogeochemical processes in an aquifer system.</title>
        <authorList>
            <person name="Anantharaman K."/>
            <person name="Brown C.T."/>
            <person name="Hug L.A."/>
            <person name="Sharon I."/>
            <person name="Castelle C.J."/>
            <person name="Probst A.J."/>
            <person name="Thomas B.C."/>
            <person name="Singh A."/>
            <person name="Wilkins M.J."/>
            <person name="Karaoz U."/>
            <person name="Brodie E.L."/>
            <person name="Williams K.H."/>
            <person name="Hubbard S.S."/>
            <person name="Banfield J.F."/>
        </authorList>
    </citation>
    <scope>NUCLEOTIDE SEQUENCE [LARGE SCALE GENOMIC DNA]</scope>
</reference>
<feature type="domain" description="PEGA" evidence="1">
    <location>
        <begin position="128"/>
        <end position="177"/>
    </location>
</feature>
<dbReference type="Pfam" id="PF08308">
    <property type="entry name" value="PEGA"/>
    <property type="match status" value="1"/>
</dbReference>
<proteinExistence type="predicted"/>
<dbReference type="PANTHER" id="PTHR36194">
    <property type="entry name" value="S-LAYER-LIKE PROTEIN"/>
    <property type="match status" value="1"/>
</dbReference>
<dbReference type="EMBL" id="MGHE01000012">
    <property type="protein sequence ID" value="OGM64351.1"/>
    <property type="molecule type" value="Genomic_DNA"/>
</dbReference>
<protein>
    <recommendedName>
        <fullName evidence="1">PEGA domain-containing protein</fullName>
    </recommendedName>
</protein>
<evidence type="ECO:0000313" key="2">
    <source>
        <dbReference type="EMBL" id="OGM64351.1"/>
    </source>
</evidence>
<name>A0A1F8BJV4_9BACT</name>
<organism evidence="2 3">
    <name type="scientific">Candidatus Woesebacteria bacterium RIFCSPLOWO2_01_FULL_39_14</name>
    <dbReference type="NCBI Taxonomy" id="1802518"/>
    <lineage>
        <taxon>Bacteria</taxon>
        <taxon>Candidatus Woeseibacteriota</taxon>
    </lineage>
</organism>
<dbReference type="AlphaFoldDB" id="A0A1F8BJV4"/>
<evidence type="ECO:0000259" key="1">
    <source>
        <dbReference type="Pfam" id="PF08308"/>
    </source>
</evidence>
<dbReference type="PANTHER" id="PTHR36194:SF1">
    <property type="entry name" value="S-LAYER-LIKE PROTEIN"/>
    <property type="match status" value="1"/>
</dbReference>
<sequence length="237" mass="26549">MNSQKNMTRTNNRAIFFGIILLGLALFFGKSETFALVGDLEFSPPELIINVSYSEPTDDHSITIYIDGKLKNSTVIQDLEQGKHTLKCVKAGFFDYEEEFNFSGKSSITCMMKKTTFLTVSINIPSGNPTDAKIYIDENFQGIFNMGSYQVTKGTHTVRCAKDGYEDFLEDIDVQKHYEITDAGAYYKVNCLLKPLPGTTEGVTYTPPSKPIETKPKGFWGGFLIWLLGLIKRVITS</sequence>
<comment type="caution">
    <text evidence="2">The sequence shown here is derived from an EMBL/GenBank/DDBJ whole genome shotgun (WGS) entry which is preliminary data.</text>
</comment>
<dbReference type="InterPro" id="IPR013229">
    <property type="entry name" value="PEGA"/>
</dbReference>